<organism evidence="1 2">
    <name type="scientific">Ancylostoma ceylanicum</name>
    <dbReference type="NCBI Taxonomy" id="53326"/>
    <lineage>
        <taxon>Eukaryota</taxon>
        <taxon>Metazoa</taxon>
        <taxon>Ecdysozoa</taxon>
        <taxon>Nematoda</taxon>
        <taxon>Chromadorea</taxon>
        <taxon>Rhabditida</taxon>
        <taxon>Rhabditina</taxon>
        <taxon>Rhabditomorpha</taxon>
        <taxon>Strongyloidea</taxon>
        <taxon>Ancylostomatidae</taxon>
        <taxon>Ancylostomatinae</taxon>
        <taxon>Ancylostoma</taxon>
    </lineage>
</organism>
<dbReference type="Proteomes" id="UP000024635">
    <property type="component" value="Unassembled WGS sequence"/>
</dbReference>
<proteinExistence type="predicted"/>
<protein>
    <submittedName>
        <fullName evidence="1">Uncharacterized protein</fullName>
    </submittedName>
</protein>
<evidence type="ECO:0000313" key="2">
    <source>
        <dbReference type="Proteomes" id="UP000024635"/>
    </source>
</evidence>
<gene>
    <name evidence="1" type="primary">Acey_s0300.g1811</name>
    <name evidence="1" type="ORF">Y032_0300g1811</name>
</gene>
<name>A0A016S4C1_9BILA</name>
<dbReference type="EMBL" id="JARK01001636">
    <property type="protein sequence ID" value="EYB85341.1"/>
    <property type="molecule type" value="Genomic_DNA"/>
</dbReference>
<accession>A0A016S4C1</accession>
<evidence type="ECO:0000313" key="1">
    <source>
        <dbReference type="EMBL" id="EYB85341.1"/>
    </source>
</evidence>
<comment type="caution">
    <text evidence="1">The sequence shown here is derived from an EMBL/GenBank/DDBJ whole genome shotgun (WGS) entry which is preliminary data.</text>
</comment>
<sequence>MSPPINSFVEGGEGETDKCVSGCAIGQDMMDPSSQHVSVAESLEATEDCWMGTHESCRKAEGANLRDSFDGDENGEVFHRVGTSRPRLVCEVRVFFLEASDTAFDSADGSSLLSRCIFKKNWLETFLPPY</sequence>
<reference evidence="2" key="1">
    <citation type="journal article" date="2015" name="Nat. Genet.">
        <title>The genome and transcriptome of the zoonotic hookworm Ancylostoma ceylanicum identify infection-specific gene families.</title>
        <authorList>
            <person name="Schwarz E.M."/>
            <person name="Hu Y."/>
            <person name="Antoshechkin I."/>
            <person name="Miller M.M."/>
            <person name="Sternberg P.W."/>
            <person name="Aroian R.V."/>
        </authorList>
    </citation>
    <scope>NUCLEOTIDE SEQUENCE</scope>
    <source>
        <strain evidence="2">HY135</strain>
    </source>
</reference>
<dbReference type="AlphaFoldDB" id="A0A016S4C1"/>
<keyword evidence="2" id="KW-1185">Reference proteome</keyword>